<dbReference type="Proteomes" id="UP001162501">
    <property type="component" value="Chromosome 21"/>
</dbReference>
<sequence length="173" mass="20043">MLTLFESITRVVVEELDNSGELIAVRSFMDADKFHCFCLVKKRRRFFGNQYDKTNLTLKDILESELKKDLPSSFRSIQAKREDLYLVTETVKIAKTETLKWVWPRSCHFWYISLFSAFTVWWVSFQVEPVLEENWGEGPLDVSCDPEARTACALYVDVSILLQLGEKPTSVSS</sequence>
<organism evidence="1 2">
    <name type="scientific">Rangifer tarandus platyrhynchus</name>
    <name type="common">Svalbard reindeer</name>
    <dbReference type="NCBI Taxonomy" id="3082113"/>
    <lineage>
        <taxon>Eukaryota</taxon>
        <taxon>Metazoa</taxon>
        <taxon>Chordata</taxon>
        <taxon>Craniata</taxon>
        <taxon>Vertebrata</taxon>
        <taxon>Euteleostomi</taxon>
        <taxon>Mammalia</taxon>
        <taxon>Eutheria</taxon>
        <taxon>Laurasiatheria</taxon>
        <taxon>Artiodactyla</taxon>
        <taxon>Ruminantia</taxon>
        <taxon>Pecora</taxon>
        <taxon>Cervidae</taxon>
        <taxon>Odocoileinae</taxon>
        <taxon>Rangifer</taxon>
    </lineage>
</organism>
<dbReference type="EMBL" id="OX596105">
    <property type="protein sequence ID" value="CAI9700871.1"/>
    <property type="molecule type" value="Genomic_DNA"/>
</dbReference>
<evidence type="ECO:0000313" key="1">
    <source>
        <dbReference type="EMBL" id="CAI9700871.1"/>
    </source>
</evidence>
<evidence type="ECO:0000313" key="2">
    <source>
        <dbReference type="Proteomes" id="UP001162501"/>
    </source>
</evidence>
<gene>
    <name evidence="1" type="ORF">MRATA1EN3_LOCUS12084</name>
</gene>
<proteinExistence type="predicted"/>
<reference evidence="1" key="1">
    <citation type="submission" date="2023-05" db="EMBL/GenBank/DDBJ databases">
        <authorList>
            <consortium name="ELIXIR-Norway"/>
        </authorList>
    </citation>
    <scope>NUCLEOTIDE SEQUENCE</scope>
</reference>
<name>A0ACB0EJT5_RANTA</name>
<protein>
    <submittedName>
        <fullName evidence="1">Uncharacterized protein</fullName>
    </submittedName>
</protein>
<accession>A0ACB0EJT5</accession>